<reference evidence="1 2" key="1">
    <citation type="submission" date="2016-11" db="EMBL/GenBank/DDBJ databases">
        <authorList>
            <person name="Jaros S."/>
            <person name="Januszkiewicz K."/>
            <person name="Wedrychowicz H."/>
        </authorList>
    </citation>
    <scope>NUCLEOTIDE SEQUENCE [LARGE SCALE GENOMIC DNA]</scope>
    <source>
        <strain evidence="1 2">DSM 16010</strain>
    </source>
</reference>
<proteinExistence type="predicted"/>
<evidence type="ECO:0000313" key="2">
    <source>
        <dbReference type="Proteomes" id="UP000184206"/>
    </source>
</evidence>
<keyword evidence="2" id="KW-1185">Reference proteome</keyword>
<protein>
    <submittedName>
        <fullName evidence="1">Uncharacterized protein</fullName>
    </submittedName>
</protein>
<name>A0A1M7DTN2_9BACL</name>
<dbReference type="EMBL" id="FRCF01000003">
    <property type="protein sequence ID" value="SHL82830.1"/>
    <property type="molecule type" value="Genomic_DNA"/>
</dbReference>
<accession>A0A1M7DTN2</accession>
<organism evidence="1 2">
    <name type="scientific">Lacicoccus alkaliphilus DSM 16010</name>
    <dbReference type="NCBI Taxonomy" id="1123231"/>
    <lineage>
        <taxon>Bacteria</taxon>
        <taxon>Bacillati</taxon>
        <taxon>Bacillota</taxon>
        <taxon>Bacilli</taxon>
        <taxon>Bacillales</taxon>
        <taxon>Salinicoccaceae</taxon>
        <taxon>Lacicoccus</taxon>
    </lineage>
</organism>
<sequence length="61" mass="6238">MMGAGISQAKKVIVIGAGMPKVTVSVQLDSAKVTGSTNESSNTRRADEVRRAFSCLPAGSA</sequence>
<dbReference type="AlphaFoldDB" id="A0A1M7DTN2"/>
<gene>
    <name evidence="1" type="ORF">SAMN02745189_00990</name>
</gene>
<evidence type="ECO:0000313" key="1">
    <source>
        <dbReference type="EMBL" id="SHL82830.1"/>
    </source>
</evidence>
<dbReference type="STRING" id="1123231.SAMN02745189_00990"/>
<dbReference type="Proteomes" id="UP000184206">
    <property type="component" value="Unassembled WGS sequence"/>
</dbReference>